<evidence type="ECO:0000256" key="2">
    <source>
        <dbReference type="SAM" id="MobiDB-lite"/>
    </source>
</evidence>
<evidence type="ECO:0000313" key="5">
    <source>
        <dbReference type="EMBL" id="SEI00484.1"/>
    </source>
</evidence>
<dbReference type="RefSeq" id="WP_067777505.1">
    <property type="nucleotide sequence ID" value="NZ_LIGX01000037.1"/>
</dbReference>
<organism evidence="5 6">
    <name type="scientific">Akkermansia glycaniphila</name>
    <dbReference type="NCBI Taxonomy" id="1679444"/>
    <lineage>
        <taxon>Bacteria</taxon>
        <taxon>Pseudomonadati</taxon>
        <taxon>Verrucomicrobiota</taxon>
        <taxon>Verrucomicrobiia</taxon>
        <taxon>Verrucomicrobiales</taxon>
        <taxon>Akkermansiaceae</taxon>
        <taxon>Akkermansia</taxon>
    </lineage>
</organism>
<protein>
    <submittedName>
        <fullName evidence="5">von willebrand factor type a</fullName>
    </submittedName>
</protein>
<evidence type="ECO:0000259" key="4">
    <source>
        <dbReference type="SMART" id="SM00327"/>
    </source>
</evidence>
<feature type="coiled-coil region" evidence="1">
    <location>
        <begin position="352"/>
        <end position="383"/>
    </location>
</feature>
<feature type="signal peptide" evidence="3">
    <location>
        <begin position="1"/>
        <end position="20"/>
    </location>
</feature>
<dbReference type="InterPro" id="IPR036465">
    <property type="entry name" value="vWFA_dom_sf"/>
</dbReference>
<feature type="chain" id="PRO_5014266570" evidence="3">
    <location>
        <begin position="21"/>
        <end position="432"/>
    </location>
</feature>
<keyword evidence="3" id="KW-0732">Signal</keyword>
<feature type="domain" description="VWFA" evidence="4">
    <location>
        <begin position="41"/>
        <end position="260"/>
    </location>
</feature>
<feature type="compositionally biased region" description="Polar residues" evidence="2">
    <location>
        <begin position="420"/>
        <end position="432"/>
    </location>
</feature>
<name>A0A1C7PEK1_9BACT</name>
<dbReference type="SMART" id="SM00327">
    <property type="entry name" value="VWA"/>
    <property type="match status" value="1"/>
</dbReference>
<accession>A0A1C7PEK1</accession>
<gene>
    <name evidence="5" type="ORF">PYTT_2487</name>
</gene>
<feature type="region of interest" description="Disordered" evidence="2">
    <location>
        <begin position="409"/>
        <end position="432"/>
    </location>
</feature>
<dbReference type="STRING" id="1679444.PYTT_2487"/>
<proteinExistence type="predicted"/>
<dbReference type="InterPro" id="IPR002035">
    <property type="entry name" value="VWF_A"/>
</dbReference>
<evidence type="ECO:0000256" key="3">
    <source>
        <dbReference type="SAM" id="SignalP"/>
    </source>
</evidence>
<dbReference type="Proteomes" id="UP000176204">
    <property type="component" value="Chromosome I"/>
</dbReference>
<keyword evidence="6" id="KW-1185">Reference proteome</keyword>
<evidence type="ECO:0000256" key="1">
    <source>
        <dbReference type="SAM" id="Coils"/>
    </source>
</evidence>
<dbReference type="Gene3D" id="3.40.50.410">
    <property type="entry name" value="von Willebrand factor, type A domain"/>
    <property type="match status" value="1"/>
</dbReference>
<evidence type="ECO:0000313" key="6">
    <source>
        <dbReference type="Proteomes" id="UP000176204"/>
    </source>
</evidence>
<dbReference type="AlphaFoldDB" id="A0A1C7PEK1"/>
<sequence length="432" mass="47343">MNHITTFLAGLALCSITAQAQSNPEAAATSVLAPKQAPKANIQLAILLDTSNSMDGLINQARAQIWKIVNELTLARQNGQLPNIQIALYEYGNSRLPVESGWIRQVLPFTDDLDAVSEQLFALQTSGGTELCGDVIAQATRELAWNKDDPEALKLVFIAGNENFDQEKGSSYETNQLNSISGKNHSSKVEAKEPTYKGALKTALENGITVNTIYCGSMNDVDAILWKTAARQADGTYASIDQNSTPPDPETPMDKELASLSEALNKTYLAYGSRTMQEMRLNNQAMQDSNAAGIGYGAAASRASAKASKVAYRNTSWDLVDRFENPDTFTLDSIGGADNLPDELKGKTEQEIKDYISEKSKERNNLQKQVQELSGKRAQWISDYRKKQSDAGTREKTLDDAILETVRNQAKNKNFRFEKQATSSQPETPSAP</sequence>
<dbReference type="KEGG" id="agl:PYTT_2487"/>
<reference evidence="6" key="1">
    <citation type="submission" date="2016-09" db="EMBL/GenBank/DDBJ databases">
        <authorList>
            <person name="Koehorst J."/>
        </authorList>
    </citation>
    <scope>NUCLEOTIDE SEQUENCE [LARGE SCALE GENOMIC DNA]</scope>
</reference>
<dbReference type="OrthoDB" id="5827268at2"/>
<keyword evidence="1" id="KW-0175">Coiled coil</keyword>
<dbReference type="SUPFAM" id="SSF53300">
    <property type="entry name" value="vWA-like"/>
    <property type="match status" value="1"/>
</dbReference>
<dbReference type="EMBL" id="LT629973">
    <property type="protein sequence ID" value="SEI00484.1"/>
    <property type="molecule type" value="Genomic_DNA"/>
</dbReference>